<reference evidence="1" key="1">
    <citation type="submission" date="2021-02" db="EMBL/GenBank/DDBJ databases">
        <authorList>
            <person name="Nowell W R."/>
        </authorList>
    </citation>
    <scope>NUCLEOTIDE SEQUENCE</scope>
</reference>
<evidence type="ECO:0008006" key="3">
    <source>
        <dbReference type="Google" id="ProtNLM"/>
    </source>
</evidence>
<dbReference type="Proteomes" id="UP000663828">
    <property type="component" value="Unassembled WGS sequence"/>
</dbReference>
<dbReference type="PANTHER" id="PTHR46060">
    <property type="entry name" value="MARINER MOS1 TRANSPOSASE-LIKE PROTEIN"/>
    <property type="match status" value="1"/>
</dbReference>
<proteinExistence type="predicted"/>
<sequence length="171" mass="19902">MTTESFRFYIKIRPALSISARVIYDELSSVYDREEIEDKARLPRPITETTAENIEQGRLLIDDDPRITVEDIQEHTDLSYGTVQRVERYQTKHSYATLEIKIDDDNGKLHMHKDVADFLELKGLTIKDHPAYSPDLSPCDFCLFDLIKDNRNDQDNSEELHDTVLDLFARP</sequence>
<keyword evidence="2" id="KW-1185">Reference proteome</keyword>
<accession>A0A814BIT6</accession>
<dbReference type="PANTHER" id="PTHR46060:SF1">
    <property type="entry name" value="MARINER MOS1 TRANSPOSASE-LIKE PROTEIN"/>
    <property type="match status" value="1"/>
</dbReference>
<organism evidence="1 2">
    <name type="scientific">Adineta ricciae</name>
    <name type="common">Rotifer</name>
    <dbReference type="NCBI Taxonomy" id="249248"/>
    <lineage>
        <taxon>Eukaryota</taxon>
        <taxon>Metazoa</taxon>
        <taxon>Spiralia</taxon>
        <taxon>Gnathifera</taxon>
        <taxon>Rotifera</taxon>
        <taxon>Eurotatoria</taxon>
        <taxon>Bdelloidea</taxon>
        <taxon>Adinetida</taxon>
        <taxon>Adinetidae</taxon>
        <taxon>Adineta</taxon>
    </lineage>
</organism>
<evidence type="ECO:0000313" key="1">
    <source>
        <dbReference type="EMBL" id="CAF0927399.1"/>
    </source>
</evidence>
<evidence type="ECO:0000313" key="2">
    <source>
        <dbReference type="Proteomes" id="UP000663828"/>
    </source>
</evidence>
<dbReference type="InterPro" id="IPR052709">
    <property type="entry name" value="Transposase-MT_Hybrid"/>
</dbReference>
<dbReference type="EMBL" id="CAJNOR010000482">
    <property type="protein sequence ID" value="CAF0927399.1"/>
    <property type="molecule type" value="Genomic_DNA"/>
</dbReference>
<dbReference type="AlphaFoldDB" id="A0A814BIT6"/>
<gene>
    <name evidence="1" type="ORF">XAT740_LOCUS9381</name>
</gene>
<dbReference type="GO" id="GO:0003676">
    <property type="term" value="F:nucleic acid binding"/>
    <property type="evidence" value="ECO:0007669"/>
    <property type="project" value="InterPro"/>
</dbReference>
<dbReference type="Gene3D" id="3.30.420.10">
    <property type="entry name" value="Ribonuclease H-like superfamily/Ribonuclease H"/>
    <property type="match status" value="1"/>
</dbReference>
<protein>
    <recommendedName>
        <fullName evidence="3">Transposase</fullName>
    </recommendedName>
</protein>
<comment type="caution">
    <text evidence="1">The sequence shown here is derived from an EMBL/GenBank/DDBJ whole genome shotgun (WGS) entry which is preliminary data.</text>
</comment>
<dbReference type="InterPro" id="IPR036397">
    <property type="entry name" value="RNaseH_sf"/>
</dbReference>
<name>A0A814BIT6_ADIRI</name>